<sequence>MSDIYGKLTRVRKPRVHITYDVEVGDAKIERELPFVMGVMGDFAGDNAAAQKPLKDRKFTQIDRDNFNDVMKQIAPTLSYRVENTLAGDGSEMAVNLKFNSLDDFEPTKVVQQVEPLKALLETREKLRDLLSKADNSTQLEELLEDILKDNNKLAALSSELGINKPEA</sequence>
<dbReference type="PANTHER" id="PTHR35850">
    <property type="entry name" value="CYTOPLASMIC PROTEIN-RELATED"/>
    <property type="match status" value="1"/>
</dbReference>
<dbReference type="InterPro" id="IPR008312">
    <property type="entry name" value="T6SS_TssB1"/>
</dbReference>
<accession>A0A437MME2</accession>
<evidence type="ECO:0000256" key="1">
    <source>
        <dbReference type="SAM" id="Coils"/>
    </source>
</evidence>
<gene>
    <name evidence="2" type="primary">tssB</name>
    <name evidence="2" type="ORF">EOD42_01575</name>
</gene>
<protein>
    <submittedName>
        <fullName evidence="2">Type VI secretion system contractile sheath small subunit</fullName>
    </submittedName>
</protein>
<dbReference type="AlphaFoldDB" id="A0A437MME2"/>
<keyword evidence="3" id="KW-1185">Reference proteome</keyword>
<proteinExistence type="predicted"/>
<dbReference type="Pfam" id="PF05591">
    <property type="entry name" value="T6SS_VipA"/>
    <property type="match status" value="1"/>
</dbReference>
<dbReference type="NCBIfam" id="TIGR03358">
    <property type="entry name" value="VI_chp_5"/>
    <property type="match status" value="1"/>
</dbReference>
<keyword evidence="1" id="KW-0175">Coiled coil</keyword>
<evidence type="ECO:0000313" key="3">
    <source>
        <dbReference type="Proteomes" id="UP000282957"/>
    </source>
</evidence>
<dbReference type="PANTHER" id="PTHR35850:SF1">
    <property type="entry name" value="TYPE VI SECRETION SYSTEM SHEATH PROTEIN TSSB1"/>
    <property type="match status" value="1"/>
</dbReference>
<evidence type="ECO:0000313" key="2">
    <source>
        <dbReference type="EMBL" id="RVT98828.1"/>
    </source>
</evidence>
<dbReference type="PIRSF" id="PIRSF028301">
    <property type="entry name" value="UCP028301"/>
    <property type="match status" value="1"/>
</dbReference>
<reference evidence="2 3" key="1">
    <citation type="submission" date="2019-01" db="EMBL/GenBank/DDBJ databases">
        <authorList>
            <person name="Chen W.-M."/>
        </authorList>
    </citation>
    <scope>NUCLEOTIDE SEQUENCE [LARGE SCALE GENOMIC DNA]</scope>
    <source>
        <strain evidence="2 3">CCP-6</strain>
    </source>
</reference>
<dbReference type="EMBL" id="SACL01000001">
    <property type="protein sequence ID" value="RVT98828.1"/>
    <property type="molecule type" value="Genomic_DNA"/>
</dbReference>
<dbReference type="RefSeq" id="WP_127785299.1">
    <property type="nucleotide sequence ID" value="NZ_SACL01000001.1"/>
</dbReference>
<name>A0A437MME2_9PROT</name>
<organism evidence="2 3">
    <name type="scientific">Rhodovarius crocodyli</name>
    <dbReference type="NCBI Taxonomy" id="1979269"/>
    <lineage>
        <taxon>Bacteria</taxon>
        <taxon>Pseudomonadati</taxon>
        <taxon>Pseudomonadota</taxon>
        <taxon>Alphaproteobacteria</taxon>
        <taxon>Acetobacterales</taxon>
        <taxon>Roseomonadaceae</taxon>
        <taxon>Rhodovarius</taxon>
    </lineage>
</organism>
<dbReference type="OrthoDB" id="9789942at2"/>
<dbReference type="Proteomes" id="UP000282957">
    <property type="component" value="Unassembled WGS sequence"/>
</dbReference>
<comment type="caution">
    <text evidence="2">The sequence shown here is derived from an EMBL/GenBank/DDBJ whole genome shotgun (WGS) entry which is preliminary data.</text>
</comment>
<feature type="coiled-coil region" evidence="1">
    <location>
        <begin position="117"/>
        <end position="160"/>
    </location>
</feature>